<evidence type="ECO:0000256" key="10">
    <source>
        <dbReference type="SAM" id="Coils"/>
    </source>
</evidence>
<feature type="domain" description="Sec20 C-terminal" evidence="12">
    <location>
        <begin position="111"/>
        <end position="197"/>
    </location>
</feature>
<evidence type="ECO:0000256" key="6">
    <source>
        <dbReference type="ARBA" id="ARBA00022989"/>
    </source>
</evidence>
<comment type="similarity">
    <text evidence="9">Belongs to the SEC20 family.</text>
</comment>
<dbReference type="GO" id="GO:0005484">
    <property type="term" value="F:SNAP receptor activity"/>
    <property type="evidence" value="ECO:0007669"/>
    <property type="project" value="InterPro"/>
</dbReference>
<dbReference type="GO" id="GO:0005789">
    <property type="term" value="C:endoplasmic reticulum membrane"/>
    <property type="evidence" value="ECO:0007669"/>
    <property type="project" value="UniProtKB-SubCell"/>
</dbReference>
<feature type="transmembrane region" description="Helical" evidence="11">
    <location>
        <begin position="177"/>
        <end position="195"/>
    </location>
</feature>
<evidence type="ECO:0000256" key="2">
    <source>
        <dbReference type="ARBA" id="ARBA00022448"/>
    </source>
</evidence>
<protein>
    <submittedName>
        <fullName evidence="13">Protein transport protein sec20</fullName>
    </submittedName>
</protein>
<evidence type="ECO:0000256" key="1">
    <source>
        <dbReference type="ARBA" id="ARBA00004163"/>
    </source>
</evidence>
<comment type="subcellular location">
    <subcellularLocation>
        <location evidence="1">Endoplasmic reticulum membrane</location>
        <topology evidence="1">Single-pass type IV membrane protein</topology>
    </subcellularLocation>
</comment>
<evidence type="ECO:0000313" key="13">
    <source>
        <dbReference type="EMBL" id="KAJ3086418.1"/>
    </source>
</evidence>
<keyword evidence="5" id="KW-0931">ER-Golgi transport</keyword>
<keyword evidence="8 11" id="KW-0472">Membrane</keyword>
<dbReference type="InterPro" id="IPR056173">
    <property type="entry name" value="Sec20_C"/>
</dbReference>
<reference evidence="13" key="1">
    <citation type="submission" date="2020-05" db="EMBL/GenBank/DDBJ databases">
        <title>Phylogenomic resolution of chytrid fungi.</title>
        <authorList>
            <person name="Stajich J.E."/>
            <person name="Amses K."/>
            <person name="Simmons R."/>
            <person name="Seto K."/>
            <person name="Myers J."/>
            <person name="Bonds A."/>
            <person name="Quandt C.A."/>
            <person name="Barry K."/>
            <person name="Liu P."/>
            <person name="Grigoriev I."/>
            <person name="Longcore J.E."/>
            <person name="James T.Y."/>
        </authorList>
    </citation>
    <scope>NUCLEOTIDE SEQUENCE</scope>
    <source>
        <strain evidence="13">JEL0513</strain>
    </source>
</reference>
<keyword evidence="4" id="KW-0256">Endoplasmic reticulum</keyword>
<feature type="non-terminal residue" evidence="13">
    <location>
        <position position="263"/>
    </location>
</feature>
<keyword evidence="7 10" id="KW-0175">Coiled coil</keyword>
<keyword evidence="3 11" id="KW-0812">Transmembrane</keyword>
<dbReference type="GO" id="GO:0006890">
    <property type="term" value="P:retrograde vesicle-mediated transport, Golgi to endoplasmic reticulum"/>
    <property type="evidence" value="ECO:0007669"/>
    <property type="project" value="InterPro"/>
</dbReference>
<evidence type="ECO:0000256" key="4">
    <source>
        <dbReference type="ARBA" id="ARBA00022824"/>
    </source>
</evidence>
<dbReference type="EMBL" id="JADGJH010004282">
    <property type="protein sequence ID" value="KAJ3086418.1"/>
    <property type="molecule type" value="Genomic_DNA"/>
</dbReference>
<evidence type="ECO:0000256" key="7">
    <source>
        <dbReference type="ARBA" id="ARBA00023054"/>
    </source>
</evidence>
<dbReference type="PANTHER" id="PTHR12825">
    <property type="entry name" value="BNIP1-RELATED"/>
    <property type="match status" value="1"/>
</dbReference>
<evidence type="ECO:0000256" key="5">
    <source>
        <dbReference type="ARBA" id="ARBA00022892"/>
    </source>
</evidence>
<evidence type="ECO:0000313" key="14">
    <source>
        <dbReference type="Proteomes" id="UP001211907"/>
    </source>
</evidence>
<evidence type="ECO:0000259" key="12">
    <source>
        <dbReference type="Pfam" id="PF03908"/>
    </source>
</evidence>
<sequence>MEVLQETLFENSQLLEAAVTSSSLLSHTAVAKEFDRIQAALVAAFDSIDDLKHELEADANIELLARLNELHGNFIDLRASLRKAKLDLKNNQQKLEQEQRATEAAKIAGAELTESMRQATKLMADEVERSIAAVQTLEQSTQLLSKTRAQYSTFQSVLTLSATILQQIHRGSIMDKLVLFGGFGFFLLTVLYIVWKRTWIPGASLVFGNSRSGSKSAVKSVVTTVVSKIARTVTSNTPTPATFSGTPLAAAPETTRYHSHDEL</sequence>
<dbReference type="PANTHER" id="PTHR12825:SF0">
    <property type="entry name" value="VESICLE TRANSPORT PROTEIN SEC20"/>
    <property type="match status" value="1"/>
</dbReference>
<evidence type="ECO:0000256" key="3">
    <source>
        <dbReference type="ARBA" id="ARBA00022692"/>
    </source>
</evidence>
<evidence type="ECO:0000256" key="11">
    <source>
        <dbReference type="SAM" id="Phobius"/>
    </source>
</evidence>
<dbReference type="Proteomes" id="UP001211907">
    <property type="component" value="Unassembled WGS sequence"/>
</dbReference>
<organism evidence="13 14">
    <name type="scientific">Physocladia obscura</name>
    <dbReference type="NCBI Taxonomy" id="109957"/>
    <lineage>
        <taxon>Eukaryota</taxon>
        <taxon>Fungi</taxon>
        <taxon>Fungi incertae sedis</taxon>
        <taxon>Chytridiomycota</taxon>
        <taxon>Chytridiomycota incertae sedis</taxon>
        <taxon>Chytridiomycetes</taxon>
        <taxon>Chytridiales</taxon>
        <taxon>Chytriomycetaceae</taxon>
        <taxon>Physocladia</taxon>
    </lineage>
</organism>
<keyword evidence="2" id="KW-0813">Transport</keyword>
<accession>A0AAD5SNW9</accession>
<dbReference type="Pfam" id="PF03908">
    <property type="entry name" value="Sec20"/>
    <property type="match status" value="1"/>
</dbReference>
<keyword evidence="6 11" id="KW-1133">Transmembrane helix</keyword>
<evidence type="ECO:0000256" key="9">
    <source>
        <dbReference type="ARBA" id="ARBA00037934"/>
    </source>
</evidence>
<evidence type="ECO:0000256" key="8">
    <source>
        <dbReference type="ARBA" id="ARBA00023136"/>
    </source>
</evidence>
<proteinExistence type="inferred from homology"/>
<gene>
    <name evidence="13" type="primary">SEC20</name>
    <name evidence="13" type="ORF">HK100_008709</name>
</gene>
<dbReference type="GO" id="GO:0031201">
    <property type="term" value="C:SNARE complex"/>
    <property type="evidence" value="ECO:0007669"/>
    <property type="project" value="TreeGrafter"/>
</dbReference>
<feature type="coiled-coil region" evidence="10">
    <location>
        <begin position="78"/>
        <end position="108"/>
    </location>
</feature>
<keyword evidence="14" id="KW-1185">Reference proteome</keyword>
<dbReference type="AlphaFoldDB" id="A0AAD5SNW9"/>
<comment type="caution">
    <text evidence="13">The sequence shown here is derived from an EMBL/GenBank/DDBJ whole genome shotgun (WGS) entry which is preliminary data.</text>
</comment>
<name>A0AAD5SNW9_9FUNG</name>
<dbReference type="InterPro" id="IPR005606">
    <property type="entry name" value="Sec20"/>
</dbReference>